<evidence type="ECO:0000256" key="4">
    <source>
        <dbReference type="ARBA" id="ARBA00022679"/>
    </source>
</evidence>
<evidence type="ECO:0000256" key="8">
    <source>
        <dbReference type="ARBA" id="ARBA00023229"/>
    </source>
</evidence>
<dbReference type="SUPFAM" id="SSF55060">
    <property type="entry name" value="GHMP Kinase, C-terminal domain"/>
    <property type="match status" value="1"/>
</dbReference>
<comment type="similarity">
    <text evidence="1 10">Belongs to the GHMP kinase family. IspE subfamily.</text>
</comment>
<sequence>MTPALSLLSPAKLNLFLHITGRRADGYHELQTLFQLLDWGDSMRFTPNNGGEITLSGDTMGIPVEENLITRAARALPRNQEKHGVDIRVQKRIPAGGGLGGGSSNAATTLLALNQLWQLGLSSMQLQEIGAQLGADVPVFVGGQSAWAEGTGEVLTPVVIPESWYLVVTPDCHVGTAEIFSHQQLTRDTSPIKIAAFFEGHSRNDFQTLVRRLHPEVNNALNCLDKFGNARLTGTGACVFCSFADEQAARIALSEIPHPLTGFVARGINESPVLAALARARE</sequence>
<keyword evidence="6 10" id="KW-0418">Kinase</keyword>
<dbReference type="PANTHER" id="PTHR43527:SF2">
    <property type="entry name" value="4-DIPHOSPHOCYTIDYL-2-C-METHYL-D-ERYTHRITOL KINASE, CHLOROPLASTIC"/>
    <property type="match status" value="1"/>
</dbReference>
<evidence type="ECO:0000256" key="1">
    <source>
        <dbReference type="ARBA" id="ARBA00009684"/>
    </source>
</evidence>
<keyword evidence="7 10" id="KW-0067">ATP-binding</keyword>
<dbReference type="Gene3D" id="3.30.230.10">
    <property type="match status" value="1"/>
</dbReference>
<evidence type="ECO:0000256" key="2">
    <source>
        <dbReference type="ARBA" id="ARBA00012052"/>
    </source>
</evidence>
<organism evidence="13 14">
    <name type="scientific">Pseudohalioglobus lutimaris</name>
    <dbReference type="NCBI Taxonomy" id="1737061"/>
    <lineage>
        <taxon>Bacteria</taxon>
        <taxon>Pseudomonadati</taxon>
        <taxon>Pseudomonadota</taxon>
        <taxon>Gammaproteobacteria</taxon>
        <taxon>Cellvibrionales</taxon>
        <taxon>Halieaceae</taxon>
        <taxon>Pseudohalioglobus</taxon>
    </lineage>
</organism>
<comment type="caution">
    <text evidence="13">The sequence shown here is derived from an EMBL/GenBank/DDBJ whole genome shotgun (WGS) entry which is preliminary data.</text>
</comment>
<dbReference type="NCBIfam" id="TIGR00154">
    <property type="entry name" value="ispE"/>
    <property type="match status" value="1"/>
</dbReference>
<keyword evidence="4 10" id="KW-0808">Transferase</keyword>
<accession>A0A2N5WYZ0</accession>
<evidence type="ECO:0000256" key="7">
    <source>
        <dbReference type="ARBA" id="ARBA00022840"/>
    </source>
</evidence>
<feature type="active site" evidence="10">
    <location>
        <position position="136"/>
    </location>
</feature>
<dbReference type="GO" id="GO:0050515">
    <property type="term" value="F:4-(cytidine 5'-diphospho)-2-C-methyl-D-erythritol kinase activity"/>
    <property type="evidence" value="ECO:0007669"/>
    <property type="project" value="UniProtKB-UniRule"/>
</dbReference>
<dbReference type="PIRSF" id="PIRSF010376">
    <property type="entry name" value="IspE"/>
    <property type="match status" value="1"/>
</dbReference>
<feature type="domain" description="GHMP kinase N-terminal" evidence="11">
    <location>
        <begin position="67"/>
        <end position="143"/>
    </location>
</feature>
<evidence type="ECO:0000259" key="11">
    <source>
        <dbReference type="Pfam" id="PF00288"/>
    </source>
</evidence>
<keyword evidence="14" id="KW-1185">Reference proteome</keyword>
<reference evidence="13 14" key="1">
    <citation type="submission" date="2018-01" db="EMBL/GenBank/DDBJ databases">
        <title>The draft genome sequence of Halioglobus lutimaris HF004.</title>
        <authorList>
            <person name="Du Z.-J."/>
            <person name="Shi M.-J."/>
        </authorList>
    </citation>
    <scope>NUCLEOTIDE SEQUENCE [LARGE SCALE GENOMIC DNA]</scope>
    <source>
        <strain evidence="13 14">HF004</strain>
    </source>
</reference>
<evidence type="ECO:0000256" key="5">
    <source>
        <dbReference type="ARBA" id="ARBA00022741"/>
    </source>
</evidence>
<dbReference type="GO" id="GO:0019288">
    <property type="term" value="P:isopentenyl diphosphate biosynthetic process, methylerythritol 4-phosphate pathway"/>
    <property type="evidence" value="ECO:0007669"/>
    <property type="project" value="UniProtKB-UniRule"/>
</dbReference>
<dbReference type="InterPro" id="IPR004424">
    <property type="entry name" value="IspE"/>
</dbReference>
<protein>
    <recommendedName>
        <fullName evidence="3 10">4-diphosphocytidyl-2-C-methyl-D-erythritol kinase</fullName>
        <shortName evidence="10">CMK</shortName>
        <ecNumber evidence="2 10">2.7.1.148</ecNumber>
    </recommendedName>
    <alternativeName>
        <fullName evidence="9 10">4-(cytidine-5'-diphospho)-2-C-methyl-D-erythritol kinase</fullName>
    </alternativeName>
</protein>
<feature type="binding site" evidence="10">
    <location>
        <begin position="94"/>
        <end position="104"/>
    </location>
    <ligand>
        <name>ATP</name>
        <dbReference type="ChEBI" id="CHEBI:30616"/>
    </ligand>
</feature>
<keyword evidence="8 10" id="KW-0414">Isoprene biosynthesis</keyword>
<evidence type="ECO:0000256" key="10">
    <source>
        <dbReference type="HAMAP-Rule" id="MF_00061"/>
    </source>
</evidence>
<dbReference type="EC" id="2.7.1.148" evidence="2 10"/>
<name>A0A2N5WYZ0_9GAMM</name>
<feature type="domain" description="GHMP kinase C-terminal" evidence="12">
    <location>
        <begin position="190"/>
        <end position="256"/>
    </location>
</feature>
<dbReference type="Pfam" id="PF08544">
    <property type="entry name" value="GHMP_kinases_C"/>
    <property type="match status" value="1"/>
</dbReference>
<comment type="function">
    <text evidence="10">Catalyzes the phosphorylation of the position 2 hydroxy group of 4-diphosphocytidyl-2C-methyl-D-erythritol.</text>
</comment>
<dbReference type="AlphaFoldDB" id="A0A2N5WYZ0"/>
<dbReference type="InterPro" id="IPR014721">
    <property type="entry name" value="Ribsml_uS5_D2-typ_fold_subgr"/>
</dbReference>
<feature type="active site" evidence="10">
    <location>
        <position position="12"/>
    </location>
</feature>
<comment type="pathway">
    <text evidence="10">Isoprenoid biosynthesis; isopentenyl diphosphate biosynthesis via DXP pathway; isopentenyl diphosphate from 1-deoxy-D-xylulose 5-phosphate: step 3/6.</text>
</comment>
<dbReference type="PANTHER" id="PTHR43527">
    <property type="entry name" value="4-DIPHOSPHOCYTIDYL-2-C-METHYL-D-ERYTHRITOL KINASE, CHLOROPLASTIC"/>
    <property type="match status" value="1"/>
</dbReference>
<dbReference type="InterPro" id="IPR020568">
    <property type="entry name" value="Ribosomal_Su5_D2-typ_SF"/>
</dbReference>
<evidence type="ECO:0000256" key="3">
    <source>
        <dbReference type="ARBA" id="ARBA00017473"/>
    </source>
</evidence>
<dbReference type="HAMAP" id="MF_00061">
    <property type="entry name" value="IspE"/>
    <property type="match status" value="1"/>
</dbReference>
<dbReference type="GO" id="GO:0016114">
    <property type="term" value="P:terpenoid biosynthetic process"/>
    <property type="evidence" value="ECO:0007669"/>
    <property type="project" value="UniProtKB-UniRule"/>
</dbReference>
<gene>
    <name evidence="10" type="primary">ispE</name>
    <name evidence="13" type="ORF">C0039_17010</name>
</gene>
<dbReference type="InterPro" id="IPR036554">
    <property type="entry name" value="GHMP_kinase_C_sf"/>
</dbReference>
<proteinExistence type="inferred from homology"/>
<dbReference type="EMBL" id="PKUS01000029">
    <property type="protein sequence ID" value="PLW67439.1"/>
    <property type="molecule type" value="Genomic_DNA"/>
</dbReference>
<dbReference type="OrthoDB" id="9809438at2"/>
<dbReference type="InterPro" id="IPR013750">
    <property type="entry name" value="GHMP_kinase_C_dom"/>
</dbReference>
<evidence type="ECO:0000313" key="14">
    <source>
        <dbReference type="Proteomes" id="UP000235005"/>
    </source>
</evidence>
<dbReference type="SUPFAM" id="SSF54211">
    <property type="entry name" value="Ribosomal protein S5 domain 2-like"/>
    <property type="match status" value="1"/>
</dbReference>
<dbReference type="GO" id="GO:0005524">
    <property type="term" value="F:ATP binding"/>
    <property type="evidence" value="ECO:0007669"/>
    <property type="project" value="UniProtKB-UniRule"/>
</dbReference>
<keyword evidence="5 10" id="KW-0547">Nucleotide-binding</keyword>
<comment type="catalytic activity">
    <reaction evidence="10">
        <text>4-CDP-2-C-methyl-D-erythritol + ATP = 4-CDP-2-C-methyl-D-erythritol 2-phosphate + ADP + H(+)</text>
        <dbReference type="Rhea" id="RHEA:18437"/>
        <dbReference type="ChEBI" id="CHEBI:15378"/>
        <dbReference type="ChEBI" id="CHEBI:30616"/>
        <dbReference type="ChEBI" id="CHEBI:57823"/>
        <dbReference type="ChEBI" id="CHEBI:57919"/>
        <dbReference type="ChEBI" id="CHEBI:456216"/>
        <dbReference type="EC" id="2.7.1.148"/>
    </reaction>
</comment>
<dbReference type="Proteomes" id="UP000235005">
    <property type="component" value="Unassembled WGS sequence"/>
</dbReference>
<dbReference type="RefSeq" id="WP_101518756.1">
    <property type="nucleotide sequence ID" value="NZ_PKUS01000029.1"/>
</dbReference>
<dbReference type="UniPathway" id="UPA00056">
    <property type="reaction ID" value="UER00094"/>
</dbReference>
<dbReference type="Pfam" id="PF00288">
    <property type="entry name" value="GHMP_kinases_N"/>
    <property type="match status" value="1"/>
</dbReference>
<evidence type="ECO:0000256" key="6">
    <source>
        <dbReference type="ARBA" id="ARBA00022777"/>
    </source>
</evidence>
<dbReference type="InterPro" id="IPR006204">
    <property type="entry name" value="GHMP_kinase_N_dom"/>
</dbReference>
<evidence type="ECO:0000256" key="9">
    <source>
        <dbReference type="ARBA" id="ARBA00032554"/>
    </source>
</evidence>
<evidence type="ECO:0000313" key="13">
    <source>
        <dbReference type="EMBL" id="PLW67439.1"/>
    </source>
</evidence>
<evidence type="ECO:0000259" key="12">
    <source>
        <dbReference type="Pfam" id="PF08544"/>
    </source>
</evidence>
<dbReference type="Gene3D" id="3.30.70.890">
    <property type="entry name" value="GHMP kinase, C-terminal domain"/>
    <property type="match status" value="1"/>
</dbReference>